<dbReference type="PANTHER" id="PTHR48098">
    <property type="entry name" value="ENTEROCHELIN ESTERASE-RELATED"/>
    <property type="match status" value="1"/>
</dbReference>
<dbReference type="SUPFAM" id="SSF53474">
    <property type="entry name" value="alpha/beta-Hydrolases"/>
    <property type="match status" value="1"/>
</dbReference>
<sequence length="280" mass="32549">MKSLLTYLFFFLMITTELNASQQLMVKTKYLNQPVPVLVFKPDNYNAKKLVPLVYLLHGYSENYQQWSNTIDVQEMANQYQMIIVCPDGFVSYYLNSPGDAHSQYEDFFFKDLVPLIHDSFNIDRKNIFISGLSMGGYGALRYFIQHPDYFNTAGSTSGALYPDYSFYQKVSRQFWSNDRLTDDLRRVIGDPEKTSWNAFSIVDLLKKHSEFKRPFIFDCGTADILYKNTTQLKSVADSLNIPVTFLSQPGDHNTEYWSKSIQHHFVYFKQAMLPSDADY</sequence>
<dbReference type="Pfam" id="PF00756">
    <property type="entry name" value="Esterase"/>
    <property type="match status" value="1"/>
</dbReference>
<protein>
    <submittedName>
        <fullName evidence="2">S-formylglutathione hydrolase FrmB</fullName>
    </submittedName>
</protein>
<dbReference type="PANTHER" id="PTHR48098:SF1">
    <property type="entry name" value="DIACYLGLYCEROL ACYLTRANSFERASE_MYCOLYLTRANSFERASE AG85A"/>
    <property type="match status" value="1"/>
</dbReference>
<dbReference type="AlphaFoldDB" id="A0A1M5HID7"/>
<dbReference type="InterPro" id="IPR050583">
    <property type="entry name" value="Mycobacterial_A85_antigen"/>
</dbReference>
<accession>A0A1M5HID7</accession>
<proteinExistence type="predicted"/>
<dbReference type="EMBL" id="FQUQ01000004">
    <property type="protein sequence ID" value="SHG15695.1"/>
    <property type="molecule type" value="Genomic_DNA"/>
</dbReference>
<organism evidence="2 3">
    <name type="scientific">Pedobacter caeni</name>
    <dbReference type="NCBI Taxonomy" id="288992"/>
    <lineage>
        <taxon>Bacteria</taxon>
        <taxon>Pseudomonadati</taxon>
        <taxon>Bacteroidota</taxon>
        <taxon>Sphingobacteriia</taxon>
        <taxon>Sphingobacteriales</taxon>
        <taxon>Sphingobacteriaceae</taxon>
        <taxon>Pedobacter</taxon>
    </lineage>
</organism>
<evidence type="ECO:0000256" key="1">
    <source>
        <dbReference type="SAM" id="SignalP"/>
    </source>
</evidence>
<reference evidence="3" key="1">
    <citation type="submission" date="2016-11" db="EMBL/GenBank/DDBJ databases">
        <authorList>
            <person name="Varghese N."/>
            <person name="Submissions S."/>
        </authorList>
    </citation>
    <scope>NUCLEOTIDE SEQUENCE [LARGE SCALE GENOMIC DNA]</scope>
    <source>
        <strain evidence="3">DSM 16990</strain>
    </source>
</reference>
<keyword evidence="1" id="KW-0732">Signal</keyword>
<dbReference type="STRING" id="288992.SAMN04488522_104676"/>
<dbReference type="RefSeq" id="WP_073233395.1">
    <property type="nucleotide sequence ID" value="NZ_FQUQ01000004.1"/>
</dbReference>
<dbReference type="OrthoDB" id="9803578at2"/>
<feature type="chain" id="PRO_5013245844" evidence="1">
    <location>
        <begin position="21"/>
        <end position="280"/>
    </location>
</feature>
<dbReference type="Gene3D" id="3.40.50.1820">
    <property type="entry name" value="alpha/beta hydrolase"/>
    <property type="match status" value="1"/>
</dbReference>
<evidence type="ECO:0000313" key="3">
    <source>
        <dbReference type="Proteomes" id="UP000184287"/>
    </source>
</evidence>
<dbReference type="GO" id="GO:0016787">
    <property type="term" value="F:hydrolase activity"/>
    <property type="evidence" value="ECO:0007669"/>
    <property type="project" value="UniProtKB-KW"/>
</dbReference>
<name>A0A1M5HID7_9SPHI</name>
<gene>
    <name evidence="2" type="ORF">SAMN04488522_104676</name>
</gene>
<keyword evidence="3" id="KW-1185">Reference proteome</keyword>
<keyword evidence="2" id="KW-0378">Hydrolase</keyword>
<dbReference type="InterPro" id="IPR029058">
    <property type="entry name" value="AB_hydrolase_fold"/>
</dbReference>
<feature type="signal peptide" evidence="1">
    <location>
        <begin position="1"/>
        <end position="20"/>
    </location>
</feature>
<dbReference type="Proteomes" id="UP000184287">
    <property type="component" value="Unassembled WGS sequence"/>
</dbReference>
<evidence type="ECO:0000313" key="2">
    <source>
        <dbReference type="EMBL" id="SHG15695.1"/>
    </source>
</evidence>
<dbReference type="InterPro" id="IPR000801">
    <property type="entry name" value="Esterase-like"/>
</dbReference>